<dbReference type="AlphaFoldDB" id="A0AAD6D647"/>
<accession>A0AAD6D647</accession>
<dbReference type="Pfam" id="PF00144">
    <property type="entry name" value="Beta-lactamase"/>
    <property type="match status" value="1"/>
</dbReference>
<dbReference type="InterPro" id="IPR050789">
    <property type="entry name" value="Diverse_Enzym_Activities"/>
</dbReference>
<gene>
    <name evidence="2" type="ORF">N7494_002478</name>
</gene>
<dbReference type="Proteomes" id="UP001220324">
    <property type="component" value="Unassembled WGS sequence"/>
</dbReference>
<comment type="caution">
    <text evidence="2">The sequence shown here is derived from an EMBL/GenBank/DDBJ whole genome shotgun (WGS) entry which is preliminary data.</text>
</comment>
<evidence type="ECO:0000259" key="1">
    <source>
        <dbReference type="Pfam" id="PF00144"/>
    </source>
</evidence>
<dbReference type="PANTHER" id="PTHR43283">
    <property type="entry name" value="BETA-LACTAMASE-RELATED"/>
    <property type="match status" value="1"/>
</dbReference>
<dbReference type="InterPro" id="IPR012338">
    <property type="entry name" value="Beta-lactam/transpept-like"/>
</dbReference>
<name>A0AAD6D647_9EURO</name>
<keyword evidence="3" id="KW-1185">Reference proteome</keyword>
<dbReference type="InterPro" id="IPR001466">
    <property type="entry name" value="Beta-lactam-related"/>
</dbReference>
<evidence type="ECO:0000313" key="2">
    <source>
        <dbReference type="EMBL" id="KAJ5553100.1"/>
    </source>
</evidence>
<dbReference type="PANTHER" id="PTHR43283:SF3">
    <property type="entry name" value="BETA-LACTAMASE FAMILY PROTEIN (AFU_ORTHOLOGUE AFUA_5G07500)"/>
    <property type="match status" value="1"/>
</dbReference>
<sequence length="409" mass="45086">MSPLPLATQEAVKNLINSACITENGLPGASVAIVGKDGKLLFSHAGGKRGHVNSEPLTTDSVFWIASCTKLITGIACMQLVEQGRISLDDSEETERICPELKDLKVVQEDGTVVDKKRGITLRMLLSHTAGFGYAFMNDKLRDYSQPIGYDEFSGDIRDFKQPLVHQPGEAWEYGVNIDWVGVVIERVTGKRLNDYFHQHIFEPLGLTQISMIPTSAMKDNLVYMHHRDLNGKIWPRDHLLRRALTLEFKSEQESYFNSGGAGCFSTPQDYCQILAVLLNDGTSPTTGAQLLKKQTVNDMFCDQIAHLPPLCEKYLSDAKPDLAGPSTGLHPTVEGDRQGWGLTFLLSGGSTGRSVGTAQWSGLPNLFWWCDRENGVGGMVCAQILPFGDDKVFDLFQDVEAAIYKGLV</sequence>
<dbReference type="EMBL" id="JAQIZZ010000002">
    <property type="protein sequence ID" value="KAJ5553100.1"/>
    <property type="molecule type" value="Genomic_DNA"/>
</dbReference>
<dbReference type="SUPFAM" id="SSF56601">
    <property type="entry name" value="beta-lactamase/transpeptidase-like"/>
    <property type="match status" value="1"/>
</dbReference>
<organism evidence="2 3">
    <name type="scientific">Penicillium frequentans</name>
    <dbReference type="NCBI Taxonomy" id="3151616"/>
    <lineage>
        <taxon>Eukaryota</taxon>
        <taxon>Fungi</taxon>
        <taxon>Dikarya</taxon>
        <taxon>Ascomycota</taxon>
        <taxon>Pezizomycotina</taxon>
        <taxon>Eurotiomycetes</taxon>
        <taxon>Eurotiomycetidae</taxon>
        <taxon>Eurotiales</taxon>
        <taxon>Aspergillaceae</taxon>
        <taxon>Penicillium</taxon>
    </lineage>
</organism>
<dbReference type="Gene3D" id="3.40.710.10">
    <property type="entry name" value="DD-peptidase/beta-lactamase superfamily"/>
    <property type="match status" value="1"/>
</dbReference>
<protein>
    <recommendedName>
        <fullName evidence="1">Beta-lactamase-related domain-containing protein</fullName>
    </recommendedName>
</protein>
<reference evidence="2 3" key="1">
    <citation type="journal article" date="2023" name="IMA Fungus">
        <title>Comparative genomic study of the Penicillium genus elucidates a diverse pangenome and 15 lateral gene transfer events.</title>
        <authorList>
            <person name="Petersen C."/>
            <person name="Sorensen T."/>
            <person name="Nielsen M.R."/>
            <person name="Sondergaard T.E."/>
            <person name="Sorensen J.L."/>
            <person name="Fitzpatrick D.A."/>
            <person name="Frisvad J.C."/>
            <person name="Nielsen K.L."/>
        </authorList>
    </citation>
    <scope>NUCLEOTIDE SEQUENCE [LARGE SCALE GENOMIC DNA]</scope>
    <source>
        <strain evidence="2 3">IBT 35679</strain>
    </source>
</reference>
<proteinExistence type="predicted"/>
<feature type="domain" description="Beta-lactamase-related" evidence="1">
    <location>
        <begin position="23"/>
        <end position="396"/>
    </location>
</feature>
<evidence type="ECO:0000313" key="3">
    <source>
        <dbReference type="Proteomes" id="UP001220324"/>
    </source>
</evidence>